<keyword evidence="4" id="KW-0551">Lipid droplet</keyword>
<feature type="transmembrane region" description="Helical" evidence="9">
    <location>
        <begin position="80"/>
        <end position="104"/>
    </location>
</feature>
<dbReference type="GeneID" id="103360709"/>
<keyword evidence="6" id="KW-0256">Endoplasmic reticulum</keyword>
<feature type="transmembrane region" description="Helical" evidence="9">
    <location>
        <begin position="136"/>
        <end position="161"/>
    </location>
</feature>
<reference evidence="11" key="1">
    <citation type="submission" date="2025-08" db="UniProtKB">
        <authorList>
            <consortium name="RefSeq"/>
        </authorList>
    </citation>
    <scope>IDENTIFICATION</scope>
</reference>
<comment type="similarity">
    <text evidence="3">Belongs to the LDAF1 family.</text>
</comment>
<gene>
    <name evidence="11" type="primary">LOC103360709</name>
</gene>
<evidence type="ECO:0000256" key="2">
    <source>
        <dbReference type="ARBA" id="ARBA00004502"/>
    </source>
</evidence>
<evidence type="ECO:0000256" key="7">
    <source>
        <dbReference type="ARBA" id="ARBA00022989"/>
    </source>
</evidence>
<dbReference type="AlphaFoldDB" id="A0A9Y4K5L9"/>
<accession>A0A9Y4K5L9</accession>
<organism evidence="10 11">
    <name type="scientific">Stegastes partitus</name>
    <name type="common">bicolor damselfish</name>
    <dbReference type="NCBI Taxonomy" id="144197"/>
    <lineage>
        <taxon>Eukaryota</taxon>
        <taxon>Metazoa</taxon>
        <taxon>Chordata</taxon>
        <taxon>Craniata</taxon>
        <taxon>Vertebrata</taxon>
        <taxon>Euteleostomi</taxon>
        <taxon>Actinopterygii</taxon>
        <taxon>Neopterygii</taxon>
        <taxon>Teleostei</taxon>
        <taxon>Neoteleostei</taxon>
        <taxon>Acanthomorphata</taxon>
        <taxon>Ovalentaria</taxon>
        <taxon>Pomacentridae</taxon>
        <taxon>Stegastes</taxon>
    </lineage>
</organism>
<dbReference type="GO" id="GO:0005789">
    <property type="term" value="C:endoplasmic reticulum membrane"/>
    <property type="evidence" value="ECO:0007669"/>
    <property type="project" value="UniProtKB-SubCell"/>
</dbReference>
<dbReference type="PANTHER" id="PTHR14275">
    <property type="entry name" value="PROMETHIN"/>
    <property type="match status" value="1"/>
</dbReference>
<evidence type="ECO:0000313" key="10">
    <source>
        <dbReference type="Proteomes" id="UP000694891"/>
    </source>
</evidence>
<dbReference type="PANTHER" id="PTHR14275:SF0">
    <property type="entry name" value="LIPID DROPLET ASSEMBLY FACTOR 1"/>
    <property type="match status" value="1"/>
</dbReference>
<evidence type="ECO:0000256" key="4">
    <source>
        <dbReference type="ARBA" id="ARBA00022677"/>
    </source>
</evidence>
<dbReference type="InterPro" id="IPR029709">
    <property type="entry name" value="LDAF1"/>
</dbReference>
<keyword evidence="5 9" id="KW-0812">Transmembrane</keyword>
<evidence type="ECO:0000256" key="5">
    <source>
        <dbReference type="ARBA" id="ARBA00022692"/>
    </source>
</evidence>
<sequence>MLRADFPDSQMRLAALSGLYLSAELGQAGQSVEMQPSSTETQLRQLWGRWMSLLSRLQDDPKVALVLDSRLGQYLSKHPFLAVTLVLFVAMAAVPVGLFLTFAVVTLTMSVVGFVFLEGFLLFVAAVTLLCVLSGVAFFSVLVSVITNTLLVTVSGLLNLYDPSLTQRRFQGKEGQTSAEKEEQ</sequence>
<feature type="transmembrane region" description="Helical" evidence="9">
    <location>
        <begin position="111"/>
        <end position="130"/>
    </location>
</feature>
<evidence type="ECO:0000256" key="6">
    <source>
        <dbReference type="ARBA" id="ARBA00022824"/>
    </source>
</evidence>
<name>A0A9Y4K5L9_9TELE</name>
<evidence type="ECO:0000256" key="8">
    <source>
        <dbReference type="ARBA" id="ARBA00023136"/>
    </source>
</evidence>
<evidence type="ECO:0000256" key="1">
    <source>
        <dbReference type="ARBA" id="ARBA00004477"/>
    </source>
</evidence>
<comment type="subcellular location">
    <subcellularLocation>
        <location evidence="1">Endoplasmic reticulum membrane</location>
        <topology evidence="1">Multi-pass membrane protein</topology>
    </subcellularLocation>
    <subcellularLocation>
        <location evidence="2">Lipid droplet</location>
    </subcellularLocation>
</comment>
<evidence type="ECO:0000256" key="3">
    <source>
        <dbReference type="ARBA" id="ARBA00007618"/>
    </source>
</evidence>
<keyword evidence="10" id="KW-1185">Reference proteome</keyword>
<evidence type="ECO:0000313" key="11">
    <source>
        <dbReference type="RefSeq" id="XP_008284798.1"/>
    </source>
</evidence>
<evidence type="ECO:0000256" key="9">
    <source>
        <dbReference type="SAM" id="Phobius"/>
    </source>
</evidence>
<keyword evidence="8 9" id="KW-0472">Membrane</keyword>
<protein>
    <submittedName>
        <fullName evidence="11">Promethin isoform X1</fullName>
    </submittedName>
</protein>
<dbReference type="RefSeq" id="XP_008284798.1">
    <property type="nucleotide sequence ID" value="XM_008286576.1"/>
</dbReference>
<keyword evidence="7 9" id="KW-1133">Transmembrane helix</keyword>
<proteinExistence type="inferred from homology"/>
<dbReference type="Proteomes" id="UP000694891">
    <property type="component" value="Unplaced"/>
</dbReference>
<dbReference type="Pfam" id="PF16015">
    <property type="entry name" value="Promethin"/>
    <property type="match status" value="1"/>
</dbReference>
<dbReference type="GO" id="GO:0005811">
    <property type="term" value="C:lipid droplet"/>
    <property type="evidence" value="ECO:0007669"/>
    <property type="project" value="UniProtKB-SubCell"/>
</dbReference>